<dbReference type="PANTHER" id="PTHR42852">
    <property type="entry name" value="THIOL:DISULFIDE INTERCHANGE PROTEIN DSBE"/>
    <property type="match status" value="1"/>
</dbReference>
<keyword evidence="5" id="KW-0732">Signal</keyword>
<dbReference type="GO" id="GO:0017004">
    <property type="term" value="P:cytochrome complex assembly"/>
    <property type="evidence" value="ECO:0007669"/>
    <property type="project" value="UniProtKB-KW"/>
</dbReference>
<keyword evidence="4" id="KW-0676">Redox-active center</keyword>
<dbReference type="EMBL" id="FPCA01000002">
    <property type="protein sequence ID" value="SFU67239.1"/>
    <property type="molecule type" value="Genomic_DNA"/>
</dbReference>
<dbReference type="Proteomes" id="UP000182491">
    <property type="component" value="Unassembled WGS sequence"/>
</dbReference>
<keyword evidence="8" id="KW-1185">Reference proteome</keyword>
<keyword evidence="7" id="KW-0413">Isomerase</keyword>
<dbReference type="PROSITE" id="PS51352">
    <property type="entry name" value="THIOREDOXIN_2"/>
    <property type="match status" value="1"/>
</dbReference>
<organism evidence="7 8">
    <name type="scientific">Pontibacter akesuensis</name>
    <dbReference type="NCBI Taxonomy" id="388950"/>
    <lineage>
        <taxon>Bacteria</taxon>
        <taxon>Pseudomonadati</taxon>
        <taxon>Bacteroidota</taxon>
        <taxon>Cytophagia</taxon>
        <taxon>Cytophagales</taxon>
        <taxon>Hymenobacteraceae</taxon>
        <taxon>Pontibacter</taxon>
    </lineage>
</organism>
<dbReference type="InterPro" id="IPR050553">
    <property type="entry name" value="Thioredoxin_ResA/DsbE_sf"/>
</dbReference>
<dbReference type="AlphaFoldDB" id="A0A1I7I2S2"/>
<dbReference type="GO" id="GO:0016853">
    <property type="term" value="F:isomerase activity"/>
    <property type="evidence" value="ECO:0007669"/>
    <property type="project" value="UniProtKB-KW"/>
</dbReference>
<dbReference type="Pfam" id="PF00578">
    <property type="entry name" value="AhpC-TSA"/>
    <property type="match status" value="1"/>
</dbReference>
<evidence type="ECO:0000256" key="4">
    <source>
        <dbReference type="ARBA" id="ARBA00023284"/>
    </source>
</evidence>
<feature type="chain" id="PRO_5010364763" evidence="5">
    <location>
        <begin position="22"/>
        <end position="473"/>
    </location>
</feature>
<evidence type="ECO:0000256" key="5">
    <source>
        <dbReference type="SAM" id="SignalP"/>
    </source>
</evidence>
<keyword evidence="3" id="KW-1015">Disulfide bond</keyword>
<protein>
    <submittedName>
        <fullName evidence="7">Thiol-disulfide isomerase or thioredoxin</fullName>
    </submittedName>
</protein>
<dbReference type="SUPFAM" id="SSF52833">
    <property type="entry name" value="Thioredoxin-like"/>
    <property type="match status" value="1"/>
</dbReference>
<gene>
    <name evidence="7" type="ORF">SAMN04487941_1870</name>
</gene>
<dbReference type="InterPro" id="IPR000866">
    <property type="entry name" value="AhpC/TSA"/>
</dbReference>
<sequence>MIKYRFLLQALLLLMANQLFAQGKATITGKISNPLSGYIELITVPNPLIPEEQQVQVALNGNTFRIEVPVTGAVVAELVHGEEVVPVYLEPGYDLSLSFNGNRFLKTLKYTGTGANENNFLAAFTTRYVDEEDFQVLPDNIKLLEGEFAEFLEYRRNDQMESLEKFTDKKPLSENFKSYILAEIEFGYAKDKLSYHPLRQQVMRATITRPSASFYTYLEKLDMQRPANLISSAFISFLPAYTAHYTREAGHTSKDKEYYQQAYTVAAERLQGQAQLMAQTHILKQSIKLGHLKYTQQMLEDFTAKSSNTAVNAYLAEQFRTNKSLVIGSVAGDFTSVNLAGDTVALSDLKEQVVYLSFLRNNCALCTIEQPHLEQLATKLQGRKVVFLTVHLAESEQQWREKVQGKKLQASHVFVAPAQQKELAQLYGLSDGPAYFLLDQEGRFISTKARHPNDTEVVNDILEHLSVKQASLK</sequence>
<evidence type="ECO:0000256" key="1">
    <source>
        <dbReference type="ARBA" id="ARBA00004196"/>
    </source>
</evidence>
<dbReference type="PANTHER" id="PTHR42852:SF6">
    <property type="entry name" value="THIOL:DISULFIDE INTERCHANGE PROTEIN DSBE"/>
    <property type="match status" value="1"/>
</dbReference>
<comment type="subcellular location">
    <subcellularLocation>
        <location evidence="1">Cell envelope</location>
    </subcellularLocation>
</comment>
<dbReference type="GO" id="GO:0016209">
    <property type="term" value="F:antioxidant activity"/>
    <property type="evidence" value="ECO:0007669"/>
    <property type="project" value="InterPro"/>
</dbReference>
<dbReference type="OrthoDB" id="6399635at2"/>
<evidence type="ECO:0000256" key="2">
    <source>
        <dbReference type="ARBA" id="ARBA00022748"/>
    </source>
</evidence>
<dbReference type="InterPro" id="IPR013766">
    <property type="entry name" value="Thioredoxin_domain"/>
</dbReference>
<dbReference type="RefSeq" id="WP_068837715.1">
    <property type="nucleotide sequence ID" value="NZ_BMXC01000002.1"/>
</dbReference>
<feature type="domain" description="Thioredoxin" evidence="6">
    <location>
        <begin position="325"/>
        <end position="470"/>
    </location>
</feature>
<keyword evidence="2" id="KW-0201">Cytochrome c-type biogenesis</keyword>
<dbReference type="Gene3D" id="3.40.30.10">
    <property type="entry name" value="Glutaredoxin"/>
    <property type="match status" value="1"/>
</dbReference>
<dbReference type="STRING" id="388950.GCA_001611675_01673"/>
<dbReference type="GO" id="GO:0030313">
    <property type="term" value="C:cell envelope"/>
    <property type="evidence" value="ECO:0007669"/>
    <property type="project" value="UniProtKB-SubCell"/>
</dbReference>
<name>A0A1I7I2S2_9BACT</name>
<dbReference type="GO" id="GO:0016491">
    <property type="term" value="F:oxidoreductase activity"/>
    <property type="evidence" value="ECO:0007669"/>
    <property type="project" value="InterPro"/>
</dbReference>
<feature type="signal peptide" evidence="5">
    <location>
        <begin position="1"/>
        <end position="21"/>
    </location>
</feature>
<reference evidence="8" key="1">
    <citation type="submission" date="2016-10" db="EMBL/GenBank/DDBJ databases">
        <authorList>
            <person name="Varghese N."/>
        </authorList>
    </citation>
    <scope>NUCLEOTIDE SEQUENCE [LARGE SCALE GENOMIC DNA]</scope>
    <source>
        <strain evidence="8">DSM 18820</strain>
    </source>
</reference>
<evidence type="ECO:0000313" key="7">
    <source>
        <dbReference type="EMBL" id="SFU67239.1"/>
    </source>
</evidence>
<evidence type="ECO:0000256" key="3">
    <source>
        <dbReference type="ARBA" id="ARBA00023157"/>
    </source>
</evidence>
<evidence type="ECO:0000259" key="6">
    <source>
        <dbReference type="PROSITE" id="PS51352"/>
    </source>
</evidence>
<accession>A0A1I7I2S2</accession>
<evidence type="ECO:0000313" key="8">
    <source>
        <dbReference type="Proteomes" id="UP000182491"/>
    </source>
</evidence>
<dbReference type="CDD" id="cd02966">
    <property type="entry name" value="TlpA_like_family"/>
    <property type="match status" value="1"/>
</dbReference>
<proteinExistence type="predicted"/>
<dbReference type="InterPro" id="IPR036249">
    <property type="entry name" value="Thioredoxin-like_sf"/>
</dbReference>